<dbReference type="PROSITE" id="PS01031">
    <property type="entry name" value="SHSP"/>
    <property type="match status" value="1"/>
</dbReference>
<feature type="domain" description="SHSP" evidence="4">
    <location>
        <begin position="78"/>
        <end position="190"/>
    </location>
</feature>
<evidence type="ECO:0000313" key="5">
    <source>
        <dbReference type="EMBL" id="MFM0446109.1"/>
    </source>
</evidence>
<sequence length="190" mass="21614">MMSDKKWNPFKFLRGTGRKPEAENASANTSAPPSSDQWRAAWPDISRLFPRDSWRAVEEFFHDPFAGRGALERWFGDFSSSRFQPRIDVVDEGKILRVTVELPGMERDDLTVSAEDGALVLRGEKKQDVHSEEDGCYRLERAYGRFVRTIPMPENADPERTLAKFDKGVLTLTVPKQEPTRAASRNIEIG</sequence>
<name>A0ABW9C5I4_9BURK</name>
<gene>
    <name evidence="5" type="ORF">PQR00_21110</name>
</gene>
<dbReference type="Gene3D" id="2.60.40.790">
    <property type="match status" value="1"/>
</dbReference>
<dbReference type="SUPFAM" id="SSF49764">
    <property type="entry name" value="HSP20-like chaperones"/>
    <property type="match status" value="1"/>
</dbReference>
<dbReference type="InterPro" id="IPR031107">
    <property type="entry name" value="Small_HSP"/>
</dbReference>
<dbReference type="EMBL" id="JAQQDH010000006">
    <property type="protein sequence ID" value="MFM0446109.1"/>
    <property type="molecule type" value="Genomic_DNA"/>
</dbReference>
<evidence type="ECO:0000256" key="1">
    <source>
        <dbReference type="PROSITE-ProRule" id="PRU00285"/>
    </source>
</evidence>
<organism evidence="5 6">
    <name type="scientific">Paraburkholderia strydomiana</name>
    <dbReference type="NCBI Taxonomy" id="1245417"/>
    <lineage>
        <taxon>Bacteria</taxon>
        <taxon>Pseudomonadati</taxon>
        <taxon>Pseudomonadota</taxon>
        <taxon>Betaproteobacteria</taxon>
        <taxon>Burkholderiales</taxon>
        <taxon>Burkholderiaceae</taxon>
        <taxon>Paraburkholderia</taxon>
    </lineage>
</organism>
<proteinExistence type="inferred from homology"/>
<dbReference type="InterPro" id="IPR002068">
    <property type="entry name" value="A-crystallin/Hsp20_dom"/>
</dbReference>
<protein>
    <submittedName>
        <fullName evidence="5">Hsp20/alpha crystallin family protein</fullName>
    </submittedName>
</protein>
<dbReference type="PANTHER" id="PTHR11527">
    <property type="entry name" value="HEAT-SHOCK PROTEIN 20 FAMILY MEMBER"/>
    <property type="match status" value="1"/>
</dbReference>
<dbReference type="Pfam" id="PF00011">
    <property type="entry name" value="HSP20"/>
    <property type="match status" value="1"/>
</dbReference>
<feature type="region of interest" description="Disordered" evidence="3">
    <location>
        <begin position="1"/>
        <end position="38"/>
    </location>
</feature>
<feature type="compositionally biased region" description="Low complexity" evidence="3">
    <location>
        <begin position="23"/>
        <end position="35"/>
    </location>
</feature>
<reference evidence="5 6" key="1">
    <citation type="journal article" date="2024" name="Chem. Sci.">
        <title>Discovery of megapolipeptins by genome mining of a Burkholderiales bacteria collection.</title>
        <authorList>
            <person name="Paulo B.S."/>
            <person name="Recchia M.J.J."/>
            <person name="Lee S."/>
            <person name="Fergusson C.H."/>
            <person name="Romanowski S.B."/>
            <person name="Hernandez A."/>
            <person name="Krull N."/>
            <person name="Liu D.Y."/>
            <person name="Cavanagh H."/>
            <person name="Bos A."/>
            <person name="Gray C.A."/>
            <person name="Murphy B.T."/>
            <person name="Linington R.G."/>
            <person name="Eustaquio A.S."/>
        </authorList>
    </citation>
    <scope>NUCLEOTIDE SEQUENCE [LARGE SCALE GENOMIC DNA]</scope>
    <source>
        <strain evidence="5 6">RL17-379-BIB-C</strain>
    </source>
</reference>
<evidence type="ECO:0000313" key="6">
    <source>
        <dbReference type="Proteomes" id="UP001629288"/>
    </source>
</evidence>
<comment type="caution">
    <text evidence="5">The sequence shown here is derived from an EMBL/GenBank/DDBJ whole genome shotgun (WGS) entry which is preliminary data.</text>
</comment>
<evidence type="ECO:0000256" key="2">
    <source>
        <dbReference type="RuleBase" id="RU003616"/>
    </source>
</evidence>
<dbReference type="InterPro" id="IPR008978">
    <property type="entry name" value="HSP20-like_chaperone"/>
</dbReference>
<evidence type="ECO:0000256" key="3">
    <source>
        <dbReference type="SAM" id="MobiDB-lite"/>
    </source>
</evidence>
<dbReference type="CDD" id="cd06464">
    <property type="entry name" value="ACD_sHsps-like"/>
    <property type="match status" value="1"/>
</dbReference>
<keyword evidence="6" id="KW-1185">Reference proteome</keyword>
<comment type="similarity">
    <text evidence="1 2">Belongs to the small heat shock protein (HSP20) family.</text>
</comment>
<evidence type="ECO:0000259" key="4">
    <source>
        <dbReference type="PROSITE" id="PS01031"/>
    </source>
</evidence>
<accession>A0ABW9C5I4</accession>
<dbReference type="Proteomes" id="UP001629288">
    <property type="component" value="Unassembled WGS sequence"/>
</dbReference>